<dbReference type="InterPro" id="IPR029016">
    <property type="entry name" value="GAF-like_dom_sf"/>
</dbReference>
<dbReference type="PANTHER" id="PTHR43156:SF2">
    <property type="entry name" value="STAGE II SPORULATION PROTEIN E"/>
    <property type="match status" value="1"/>
</dbReference>
<dbReference type="InterPro" id="IPR001932">
    <property type="entry name" value="PPM-type_phosphatase-like_dom"/>
</dbReference>
<dbReference type="Proteomes" id="UP001249760">
    <property type="component" value="Unassembled WGS sequence"/>
</dbReference>
<dbReference type="PANTHER" id="PTHR43156">
    <property type="entry name" value="STAGE II SPORULATION PROTEIN E-RELATED"/>
    <property type="match status" value="1"/>
</dbReference>
<dbReference type="Gene3D" id="3.30.450.40">
    <property type="match status" value="1"/>
</dbReference>
<dbReference type="SMART" id="SM00331">
    <property type="entry name" value="PP2C_SIG"/>
    <property type="match status" value="1"/>
</dbReference>
<gene>
    <name evidence="4" type="ORF">QNO04_00165</name>
</gene>
<dbReference type="CDD" id="cd16936">
    <property type="entry name" value="HATPase_RsbW-like"/>
    <property type="match status" value="1"/>
</dbReference>
<dbReference type="SUPFAM" id="SSF55874">
    <property type="entry name" value="ATPase domain of HSP90 chaperone/DNA topoisomerase II/histidine kinase"/>
    <property type="match status" value="1"/>
</dbReference>
<dbReference type="RefSeq" id="WP_394308024.1">
    <property type="nucleotide sequence ID" value="NZ_JASKMA010000001.1"/>
</dbReference>
<feature type="region of interest" description="Disordered" evidence="2">
    <location>
        <begin position="106"/>
        <end position="125"/>
    </location>
</feature>
<dbReference type="Gene3D" id="3.60.40.10">
    <property type="entry name" value="PPM-type phosphatase domain"/>
    <property type="match status" value="1"/>
</dbReference>
<organism evidence="4 5">
    <name type="scientific">Streptomyces lusitanus</name>
    <dbReference type="NCBI Taxonomy" id="68232"/>
    <lineage>
        <taxon>Bacteria</taxon>
        <taxon>Bacillati</taxon>
        <taxon>Actinomycetota</taxon>
        <taxon>Actinomycetes</taxon>
        <taxon>Kitasatosporales</taxon>
        <taxon>Streptomycetaceae</taxon>
        <taxon>Streptomyces</taxon>
    </lineage>
</organism>
<sequence length="735" mass="76293">MRAIPTQRETTSCAPDPRGSTRVEATLSGSPLAPGSARALLRKTLTEWAQTSADGADLLTGRVGDDAALVASELVTNAVVHAGTDVRLTCRLEEDSGALVVEVADRHPSRAPRDDAAEAPAHDTPEYGRGLRLVAALAESWGVTYRAGSKTVWARLPTRGEAPADPAAAYAGERAPARDLRAAALLASDPLDPLTPRTGLRDGPRDGPRDAWRAASYGDDWLARRPGRDGAWLGRGALSFLAEASDLLAGQLDEDLVASLTGQLIVPRLADWCAVWLEDEATAHGGRPGAGGRLARVWHASEHLVEDLSRALERTPPPQADDPLGTGPVPYPWPRAIGAEGEGADAPGRADASHRPGRERGTSAEDEGGTAAAVSWHADGSDHPVSGGVDGQACAVSGDTGAPSAGEADGPALAPPGTALAYRLVAGGRPLGTLVIGRGGIDHFPDEITGLVEDLGRRVALAIGAARQYARQATISAVLQRGLLPSAVAEIPGVRSALVHEPCDKGGPSGDFYDLFPAGHGRWCFAIGDVQGKGPEAAVVIGLVRPWLRLLAREGHRVADVLDRLNQLLLDDATEAADAAARALVAAGARPTAPGDGPQTRFLSLLYGELAPFEGGVRCTLASAGHPLPLLLDPEGGVRAVAQPQTLLGVVEDAGYTSETFEMYSGDTLLCVTDGVTERRSGSRQFDDGDGLARALAGCAGMGAGAIADRITQLVHEFDQRPPADDMALLVLQAE</sequence>
<dbReference type="InterPro" id="IPR052016">
    <property type="entry name" value="Bact_Sigma-Reg"/>
</dbReference>
<evidence type="ECO:0000313" key="5">
    <source>
        <dbReference type="Proteomes" id="UP001249760"/>
    </source>
</evidence>
<feature type="compositionally biased region" description="Basic and acidic residues" evidence="2">
    <location>
        <begin position="351"/>
        <end position="363"/>
    </location>
</feature>
<reference evidence="4 5" key="1">
    <citation type="submission" date="2023-05" db="EMBL/GenBank/DDBJ databases">
        <title>Streptomyces fuscus sp. nov., a brown-black pigment producing actinomyces isolated from dry sand of Sea duck farm.</title>
        <authorList>
            <person name="Xie J."/>
            <person name="Shen N."/>
        </authorList>
    </citation>
    <scope>NUCLEOTIDE SEQUENCE [LARGE SCALE GENOMIC DNA]</scope>
    <source>
        <strain evidence="4 5">CGMCC 4.1745</strain>
    </source>
</reference>
<dbReference type="InterPro" id="IPR003594">
    <property type="entry name" value="HATPase_dom"/>
</dbReference>
<proteinExistence type="predicted"/>
<evidence type="ECO:0000256" key="1">
    <source>
        <dbReference type="ARBA" id="ARBA00022801"/>
    </source>
</evidence>
<comment type="caution">
    <text evidence="4">The sequence shown here is derived from an EMBL/GenBank/DDBJ whole genome shotgun (WGS) entry which is preliminary data.</text>
</comment>
<evidence type="ECO:0000259" key="3">
    <source>
        <dbReference type="SMART" id="SM00331"/>
    </source>
</evidence>
<feature type="region of interest" description="Disordered" evidence="2">
    <location>
        <begin position="1"/>
        <end position="31"/>
    </location>
</feature>
<keyword evidence="5" id="KW-1185">Reference proteome</keyword>
<dbReference type="EMBL" id="JASKMA010000001">
    <property type="protein sequence ID" value="MDT6981856.1"/>
    <property type="molecule type" value="Genomic_DNA"/>
</dbReference>
<accession>A0ABU3JIA7</accession>
<dbReference type="SUPFAM" id="SSF55781">
    <property type="entry name" value="GAF domain-like"/>
    <property type="match status" value="1"/>
</dbReference>
<feature type="domain" description="PPM-type phosphatase" evidence="3">
    <location>
        <begin position="494"/>
        <end position="734"/>
    </location>
</feature>
<keyword evidence="1" id="KW-0378">Hydrolase</keyword>
<dbReference type="Pfam" id="PF07228">
    <property type="entry name" value="SpoIIE"/>
    <property type="match status" value="1"/>
</dbReference>
<dbReference type="Pfam" id="PF13581">
    <property type="entry name" value="HATPase_c_2"/>
    <property type="match status" value="1"/>
</dbReference>
<dbReference type="InterPro" id="IPR036890">
    <property type="entry name" value="HATPase_C_sf"/>
</dbReference>
<dbReference type="Gene3D" id="3.30.565.10">
    <property type="entry name" value="Histidine kinase-like ATPase, C-terminal domain"/>
    <property type="match status" value="1"/>
</dbReference>
<evidence type="ECO:0000256" key="2">
    <source>
        <dbReference type="SAM" id="MobiDB-lite"/>
    </source>
</evidence>
<dbReference type="InterPro" id="IPR036457">
    <property type="entry name" value="PPM-type-like_dom_sf"/>
</dbReference>
<evidence type="ECO:0000313" key="4">
    <source>
        <dbReference type="EMBL" id="MDT6981856.1"/>
    </source>
</evidence>
<protein>
    <submittedName>
        <fullName evidence="4">SpoIIE family protein phosphatase</fullName>
    </submittedName>
</protein>
<name>A0ABU3JIA7_9ACTN</name>
<feature type="region of interest" description="Disordered" evidence="2">
    <location>
        <begin position="313"/>
        <end position="412"/>
    </location>
</feature>